<gene>
    <name evidence="1" type="ORF">FPE_LOCUS35250</name>
</gene>
<keyword evidence="2" id="KW-1185">Reference proteome</keyword>
<dbReference type="PANTHER" id="PTHR38371:SF1">
    <property type="entry name" value="RHO GTPASE-ACTIVATING PROTEIN"/>
    <property type="match status" value="1"/>
</dbReference>
<accession>A0AAD2AGY8</accession>
<proteinExistence type="predicted"/>
<evidence type="ECO:0000313" key="1">
    <source>
        <dbReference type="EMBL" id="CAI9787820.1"/>
    </source>
</evidence>
<sequence length="152" mass="16865">MPRPPFIPLLPANEDMDGNEETASNLVTSKSSLQLAIAILKGELENAIASANHMYCDLWKNSVCSSSKFLFRRPGILKSHFSSEQKSKKKEGSNASASVNVETGANKLIFPKLTVSPLRRFQLIDSDSDDPSAIDDVEKARKRLDKWEEIKS</sequence>
<protein>
    <submittedName>
        <fullName evidence="1">Uncharacterized protein</fullName>
    </submittedName>
</protein>
<dbReference type="AlphaFoldDB" id="A0AAD2AGY8"/>
<name>A0AAD2AGY8_9LAMI</name>
<dbReference type="Proteomes" id="UP000834106">
    <property type="component" value="Chromosome 23"/>
</dbReference>
<evidence type="ECO:0000313" key="2">
    <source>
        <dbReference type="Proteomes" id="UP000834106"/>
    </source>
</evidence>
<reference evidence="1" key="1">
    <citation type="submission" date="2023-05" db="EMBL/GenBank/DDBJ databases">
        <authorList>
            <person name="Huff M."/>
        </authorList>
    </citation>
    <scope>NUCLEOTIDE SEQUENCE</scope>
</reference>
<dbReference type="PANTHER" id="PTHR38371">
    <property type="entry name" value="RHO GTPASE-ACTIVATING PROTEIN"/>
    <property type="match status" value="1"/>
</dbReference>
<organism evidence="1 2">
    <name type="scientific">Fraxinus pennsylvanica</name>
    <dbReference type="NCBI Taxonomy" id="56036"/>
    <lineage>
        <taxon>Eukaryota</taxon>
        <taxon>Viridiplantae</taxon>
        <taxon>Streptophyta</taxon>
        <taxon>Embryophyta</taxon>
        <taxon>Tracheophyta</taxon>
        <taxon>Spermatophyta</taxon>
        <taxon>Magnoliopsida</taxon>
        <taxon>eudicotyledons</taxon>
        <taxon>Gunneridae</taxon>
        <taxon>Pentapetalae</taxon>
        <taxon>asterids</taxon>
        <taxon>lamiids</taxon>
        <taxon>Lamiales</taxon>
        <taxon>Oleaceae</taxon>
        <taxon>Oleeae</taxon>
        <taxon>Fraxinus</taxon>
    </lineage>
</organism>
<dbReference type="EMBL" id="OU503058">
    <property type="protein sequence ID" value="CAI9787820.1"/>
    <property type="molecule type" value="Genomic_DNA"/>
</dbReference>